<dbReference type="Gene3D" id="1.25.40.10">
    <property type="entry name" value="Tetratricopeptide repeat domain"/>
    <property type="match status" value="1"/>
</dbReference>
<evidence type="ECO:0000256" key="1">
    <source>
        <dbReference type="SAM" id="SignalP"/>
    </source>
</evidence>
<name>A0A8X8IDE9_9BACT</name>
<dbReference type="Pfam" id="PF11138">
    <property type="entry name" value="DUF2911"/>
    <property type="match status" value="1"/>
</dbReference>
<feature type="signal peptide" evidence="1">
    <location>
        <begin position="1"/>
        <end position="18"/>
    </location>
</feature>
<dbReference type="RefSeq" id="WP_092722655.1">
    <property type="nucleotide sequence ID" value="NZ_FNNO01000003.1"/>
</dbReference>
<evidence type="ECO:0000313" key="2">
    <source>
        <dbReference type="EMBL" id="SDW49361.1"/>
    </source>
</evidence>
<feature type="chain" id="PRO_5036496482" description="DUF2911 domain-containing protein" evidence="1">
    <location>
        <begin position="19"/>
        <end position="368"/>
    </location>
</feature>
<dbReference type="AlphaFoldDB" id="A0A8X8IDE9"/>
<proteinExistence type="predicted"/>
<evidence type="ECO:0000313" key="3">
    <source>
        <dbReference type="Proteomes" id="UP000198711"/>
    </source>
</evidence>
<dbReference type="SUPFAM" id="SSF81901">
    <property type="entry name" value="HCP-like"/>
    <property type="match status" value="1"/>
</dbReference>
<organism evidence="2 3">
    <name type="scientific">Hydrobacter penzbergensis</name>
    <dbReference type="NCBI Taxonomy" id="1235997"/>
    <lineage>
        <taxon>Bacteria</taxon>
        <taxon>Pseudomonadati</taxon>
        <taxon>Bacteroidota</taxon>
        <taxon>Chitinophagia</taxon>
        <taxon>Chitinophagales</taxon>
        <taxon>Chitinophagaceae</taxon>
        <taxon>Hydrobacter</taxon>
    </lineage>
</organism>
<keyword evidence="1" id="KW-0732">Signal</keyword>
<dbReference type="InterPro" id="IPR021314">
    <property type="entry name" value="DUF2911"/>
</dbReference>
<dbReference type="InterPro" id="IPR011990">
    <property type="entry name" value="TPR-like_helical_dom_sf"/>
</dbReference>
<dbReference type="Proteomes" id="UP000198711">
    <property type="component" value="Unassembled WGS sequence"/>
</dbReference>
<evidence type="ECO:0008006" key="4">
    <source>
        <dbReference type="Google" id="ProtNLM"/>
    </source>
</evidence>
<gene>
    <name evidence="2" type="ORF">SAMN05444410_103112</name>
</gene>
<accession>A0A8X8IDE9</accession>
<sequence>MKSLCLGILLLSASVAQSQPLIMPPNGGNKKAMVGERIGITDVTIHYDRPHVKGREGKIWGQLVPAGFTDQGFGNTKEAPWRAGANESTTIEFSTDVSIEGQPLAAGKYGFFVAYAPDACTLIFSQDNSSWGSFYYDPSKDVLRVKVKPVANNESTEWLAYEFSNETDNSAVVNLKWEKLVIPFTVQVDLVKTQLASFRKELRTEKGFIWQPWQTAAQWCVDHNTNLEEALAWADTSINPQVLGDRNFATLSTKAAVLDKLNRNAEANAIMKEALPMGNMGQVHQYARQLLVQKKNKEALEVFRMNYEKNPDQFMTTWGLVRGYSASGDFSKALEYAGKALPLAPPGANKSMVENGIESLKKGKDINN</sequence>
<comment type="caution">
    <text evidence="2">The sequence shown here is derived from an EMBL/GenBank/DDBJ whole genome shotgun (WGS) entry which is preliminary data.</text>
</comment>
<keyword evidence="3" id="KW-1185">Reference proteome</keyword>
<reference evidence="2 3" key="1">
    <citation type="submission" date="2016-10" db="EMBL/GenBank/DDBJ databases">
        <authorList>
            <person name="Varghese N."/>
            <person name="Submissions S."/>
        </authorList>
    </citation>
    <scope>NUCLEOTIDE SEQUENCE [LARGE SCALE GENOMIC DNA]</scope>
    <source>
        <strain evidence="2 3">DSM 25353</strain>
    </source>
</reference>
<dbReference type="EMBL" id="FNNO01000003">
    <property type="protein sequence ID" value="SDW49361.1"/>
    <property type="molecule type" value="Genomic_DNA"/>
</dbReference>
<protein>
    <recommendedName>
        <fullName evidence="4">DUF2911 domain-containing protein</fullName>
    </recommendedName>
</protein>